<evidence type="ECO:0000256" key="1">
    <source>
        <dbReference type="SAM" id="Phobius"/>
    </source>
</evidence>
<feature type="transmembrane region" description="Helical" evidence="1">
    <location>
        <begin position="46"/>
        <end position="65"/>
    </location>
</feature>
<accession>A0A7W3JTT5</accession>
<name>A0A7W3JTT5_9MICO</name>
<dbReference type="Pfam" id="PF13239">
    <property type="entry name" value="2TM"/>
    <property type="match status" value="1"/>
</dbReference>
<sequence>MDENEIREIAKKQLKKQADFKGYLWIWLAVSVMLTAIWALTSFGTYYWPIWAIFGMGIGALFSGIDAYGKNPRIISEAAIDAEVHRLKGTKPESS</sequence>
<evidence type="ECO:0000259" key="2">
    <source>
        <dbReference type="Pfam" id="PF13239"/>
    </source>
</evidence>
<dbReference type="AlphaFoldDB" id="A0A7W3JTT5"/>
<evidence type="ECO:0000313" key="4">
    <source>
        <dbReference type="Proteomes" id="UP000524237"/>
    </source>
</evidence>
<proteinExistence type="predicted"/>
<comment type="caution">
    <text evidence="3">The sequence shown here is derived from an EMBL/GenBank/DDBJ whole genome shotgun (WGS) entry which is preliminary data.</text>
</comment>
<protein>
    <submittedName>
        <fullName evidence="3">Fatty acid desaturase</fullName>
    </submittedName>
</protein>
<dbReference type="Proteomes" id="UP000524237">
    <property type="component" value="Unassembled WGS sequence"/>
</dbReference>
<organism evidence="3 4">
    <name type="scientific">Alpinimonas psychrophila</name>
    <dbReference type="NCBI Taxonomy" id="748908"/>
    <lineage>
        <taxon>Bacteria</taxon>
        <taxon>Bacillati</taxon>
        <taxon>Actinomycetota</taxon>
        <taxon>Actinomycetes</taxon>
        <taxon>Micrococcales</taxon>
        <taxon>Microbacteriaceae</taxon>
        <taxon>Alpinimonas</taxon>
    </lineage>
</organism>
<reference evidence="3 4" key="1">
    <citation type="submission" date="2020-07" db="EMBL/GenBank/DDBJ databases">
        <title>Sequencing the genomes of 1000 actinobacteria strains.</title>
        <authorList>
            <person name="Klenk H.-P."/>
        </authorList>
    </citation>
    <scope>NUCLEOTIDE SEQUENCE [LARGE SCALE GENOMIC DNA]</scope>
    <source>
        <strain evidence="3 4">DSM 23737</strain>
    </source>
</reference>
<feature type="domain" description="2TM" evidence="2">
    <location>
        <begin position="10"/>
        <end position="72"/>
    </location>
</feature>
<keyword evidence="1" id="KW-0472">Membrane</keyword>
<evidence type="ECO:0000313" key="3">
    <source>
        <dbReference type="EMBL" id="MBA8829073.1"/>
    </source>
</evidence>
<keyword evidence="1" id="KW-0812">Transmembrane</keyword>
<dbReference type="EMBL" id="JACGWU010000002">
    <property type="protein sequence ID" value="MBA8829073.1"/>
    <property type="molecule type" value="Genomic_DNA"/>
</dbReference>
<keyword evidence="1" id="KW-1133">Transmembrane helix</keyword>
<keyword evidence="4" id="KW-1185">Reference proteome</keyword>
<dbReference type="RefSeq" id="WP_182484497.1">
    <property type="nucleotide sequence ID" value="NZ_JACGWU010000002.1"/>
</dbReference>
<feature type="transmembrane region" description="Helical" evidence="1">
    <location>
        <begin position="20"/>
        <end position="40"/>
    </location>
</feature>
<dbReference type="InterPro" id="IPR025698">
    <property type="entry name" value="2TM_dom"/>
</dbReference>
<gene>
    <name evidence="3" type="ORF">FB555_001171</name>
</gene>